<organism evidence="2 3">
    <name type="scientific">Mya arenaria</name>
    <name type="common">Soft-shell clam</name>
    <dbReference type="NCBI Taxonomy" id="6604"/>
    <lineage>
        <taxon>Eukaryota</taxon>
        <taxon>Metazoa</taxon>
        <taxon>Spiralia</taxon>
        <taxon>Lophotrochozoa</taxon>
        <taxon>Mollusca</taxon>
        <taxon>Bivalvia</taxon>
        <taxon>Autobranchia</taxon>
        <taxon>Heteroconchia</taxon>
        <taxon>Euheterodonta</taxon>
        <taxon>Imparidentia</taxon>
        <taxon>Neoheterodontei</taxon>
        <taxon>Myida</taxon>
        <taxon>Myoidea</taxon>
        <taxon>Myidae</taxon>
        <taxon>Mya</taxon>
    </lineage>
</organism>
<dbReference type="InterPro" id="IPR001304">
    <property type="entry name" value="C-type_lectin-like"/>
</dbReference>
<dbReference type="InterPro" id="IPR050801">
    <property type="entry name" value="Ca-Dep_Lectins_ImmuneDev"/>
</dbReference>
<dbReference type="PANTHER" id="PTHR22801:SF63">
    <property type="entry name" value="C-TYPE LECTIN DOMAIN-CONTAINING PROTEIN"/>
    <property type="match status" value="1"/>
</dbReference>
<proteinExistence type="predicted"/>
<dbReference type="SMART" id="SM00034">
    <property type="entry name" value="CLECT"/>
    <property type="match status" value="2"/>
</dbReference>
<evidence type="ECO:0000313" key="2">
    <source>
        <dbReference type="EMBL" id="WAR29887.1"/>
    </source>
</evidence>
<sequence length="417" mass="47111">MCSLLGYAYYHSMDLCLKIHTDHPLSWRDANSACRHDGGTLAMFKHVTDRSILDAWSKHHLDGTILLNDDVCDGTLAKFICGIDLGGLTKQQPLYDRQFCRNADYTPRPDLGLCYKVYDNERKPQADARVSCHVQGAELLQIRTRGIEQVFQNLPYKDRDHDENRYWLGAERRDGQFYWFNGQRVGGNTAMAWDANEPNNYKGHENCLDFKFSNEGPTPDSIAFNDDNCDNPYFYICEERCPNTTYQYFHSSHLDLCYHVIPERVTWAEANAYCVKEHANLLAPDSIDKLDFFGSILKASASMWVGATASQATSQYHWAINNHVISSDLLHNNDHTVTFVESLIPVTIAESLIPVTIVESLIPVTIVESLIPVTIVESLIPLTNVESLIPLFSEIGKDVLDLVCLDVTPTFSVMGCN</sequence>
<evidence type="ECO:0000259" key="1">
    <source>
        <dbReference type="PROSITE" id="PS50041"/>
    </source>
</evidence>
<feature type="domain" description="C-type lectin" evidence="1">
    <location>
        <begin position="110"/>
        <end position="238"/>
    </location>
</feature>
<dbReference type="InterPro" id="IPR016186">
    <property type="entry name" value="C-type_lectin-like/link_sf"/>
</dbReference>
<name>A0ABY7G620_MYAAR</name>
<protein>
    <submittedName>
        <fullName evidence="2">MRC1-like protein</fullName>
    </submittedName>
</protein>
<dbReference type="Proteomes" id="UP001164746">
    <property type="component" value="Chromosome 16"/>
</dbReference>
<reference evidence="2" key="1">
    <citation type="submission" date="2022-11" db="EMBL/GenBank/DDBJ databases">
        <title>Centuries of genome instability and evolution in soft-shell clam transmissible cancer (bioRxiv).</title>
        <authorList>
            <person name="Hart S.F.M."/>
            <person name="Yonemitsu M.A."/>
            <person name="Giersch R.M."/>
            <person name="Beal B.F."/>
            <person name="Arriagada G."/>
            <person name="Davis B.W."/>
            <person name="Ostrander E.A."/>
            <person name="Goff S.P."/>
            <person name="Metzger M.J."/>
        </authorList>
    </citation>
    <scope>NUCLEOTIDE SEQUENCE</scope>
    <source>
        <strain evidence="2">MELC-2E11</strain>
        <tissue evidence="2">Siphon/mantle</tissue>
    </source>
</reference>
<dbReference type="SUPFAM" id="SSF56436">
    <property type="entry name" value="C-type lectin-like"/>
    <property type="match status" value="3"/>
</dbReference>
<dbReference type="PANTHER" id="PTHR22801">
    <property type="entry name" value="LITHOSTATHINE"/>
    <property type="match status" value="1"/>
</dbReference>
<dbReference type="CDD" id="cd00037">
    <property type="entry name" value="CLECT"/>
    <property type="match status" value="2"/>
</dbReference>
<keyword evidence="3" id="KW-1185">Reference proteome</keyword>
<feature type="non-terminal residue" evidence="2">
    <location>
        <position position="1"/>
    </location>
</feature>
<feature type="domain" description="C-type lectin" evidence="1">
    <location>
        <begin position="253"/>
        <end position="319"/>
    </location>
</feature>
<dbReference type="PROSITE" id="PS50041">
    <property type="entry name" value="C_TYPE_LECTIN_2"/>
    <property type="match status" value="2"/>
</dbReference>
<gene>
    <name evidence="2" type="ORF">MAR_003455</name>
</gene>
<dbReference type="EMBL" id="CP111027">
    <property type="protein sequence ID" value="WAR29887.1"/>
    <property type="molecule type" value="Genomic_DNA"/>
</dbReference>
<dbReference type="Pfam" id="PF00059">
    <property type="entry name" value="Lectin_C"/>
    <property type="match status" value="2"/>
</dbReference>
<dbReference type="Gene3D" id="3.10.100.10">
    <property type="entry name" value="Mannose-Binding Protein A, subunit A"/>
    <property type="match status" value="2"/>
</dbReference>
<dbReference type="InterPro" id="IPR016187">
    <property type="entry name" value="CTDL_fold"/>
</dbReference>
<evidence type="ECO:0000313" key="3">
    <source>
        <dbReference type="Proteomes" id="UP001164746"/>
    </source>
</evidence>
<accession>A0ABY7G620</accession>